<evidence type="ECO:0000313" key="1">
    <source>
        <dbReference type="EMBL" id="JAH71566.1"/>
    </source>
</evidence>
<reference evidence="1" key="2">
    <citation type="journal article" date="2015" name="Fish Shellfish Immunol.">
        <title>Early steps in the European eel (Anguilla anguilla)-Vibrio vulnificus interaction in the gills: Role of the RtxA13 toxin.</title>
        <authorList>
            <person name="Callol A."/>
            <person name="Pajuelo D."/>
            <person name="Ebbesson L."/>
            <person name="Teles M."/>
            <person name="MacKenzie S."/>
            <person name="Amaro C."/>
        </authorList>
    </citation>
    <scope>NUCLEOTIDE SEQUENCE</scope>
</reference>
<proteinExistence type="predicted"/>
<sequence length="66" mass="7084">MSASIPNSAHGTSGESCIYSTVGEKPGYSGSSSPSDHREEWTKAHIPTDGLQCVWGCCVLSYWLPH</sequence>
<dbReference type="AlphaFoldDB" id="A0A0E9V0P3"/>
<accession>A0A0E9V0P3</accession>
<dbReference type="EMBL" id="GBXM01037011">
    <property type="protein sequence ID" value="JAH71566.1"/>
    <property type="molecule type" value="Transcribed_RNA"/>
</dbReference>
<name>A0A0E9V0P3_ANGAN</name>
<protein>
    <submittedName>
        <fullName evidence="1">Uncharacterized protein</fullName>
    </submittedName>
</protein>
<reference evidence="1" key="1">
    <citation type="submission" date="2014-11" db="EMBL/GenBank/DDBJ databases">
        <authorList>
            <person name="Amaro Gonzalez C."/>
        </authorList>
    </citation>
    <scope>NUCLEOTIDE SEQUENCE</scope>
</reference>
<organism evidence="1">
    <name type="scientific">Anguilla anguilla</name>
    <name type="common">European freshwater eel</name>
    <name type="synonym">Muraena anguilla</name>
    <dbReference type="NCBI Taxonomy" id="7936"/>
    <lineage>
        <taxon>Eukaryota</taxon>
        <taxon>Metazoa</taxon>
        <taxon>Chordata</taxon>
        <taxon>Craniata</taxon>
        <taxon>Vertebrata</taxon>
        <taxon>Euteleostomi</taxon>
        <taxon>Actinopterygii</taxon>
        <taxon>Neopterygii</taxon>
        <taxon>Teleostei</taxon>
        <taxon>Anguilliformes</taxon>
        <taxon>Anguillidae</taxon>
        <taxon>Anguilla</taxon>
    </lineage>
</organism>